<dbReference type="Pfam" id="PF05635">
    <property type="entry name" value="23S_rRNA_IVP"/>
    <property type="match status" value="1"/>
</dbReference>
<dbReference type="EMBL" id="DSKY01000020">
    <property type="protein sequence ID" value="HDY59397.1"/>
    <property type="molecule type" value="Genomic_DNA"/>
</dbReference>
<name>A0A7V0Z665_UNCW3</name>
<sequence length="80" mass="9223">MGRQSVESLDSICSNMEEGYERKAGKEIINFFRMSKGSAGEAKDRYKRLSRILPEEIVSKRVAVLNEIRAMLESLIKKWN</sequence>
<dbReference type="Gene3D" id="1.20.1440.60">
    <property type="entry name" value="23S rRNA-intervening sequence"/>
    <property type="match status" value="1"/>
</dbReference>
<organism evidence="1">
    <name type="scientific">candidate division WOR-3 bacterium</name>
    <dbReference type="NCBI Taxonomy" id="2052148"/>
    <lineage>
        <taxon>Bacteria</taxon>
        <taxon>Bacteria division WOR-3</taxon>
    </lineage>
</organism>
<dbReference type="SUPFAM" id="SSF158446">
    <property type="entry name" value="IVS-encoded protein-like"/>
    <property type="match status" value="1"/>
</dbReference>
<dbReference type="NCBIfam" id="TIGR02436">
    <property type="entry name" value="four helix bundle protein"/>
    <property type="match status" value="1"/>
</dbReference>
<dbReference type="AlphaFoldDB" id="A0A7V0Z665"/>
<comment type="caution">
    <text evidence="1">The sequence shown here is derived from an EMBL/GenBank/DDBJ whole genome shotgun (WGS) entry which is preliminary data.</text>
</comment>
<accession>A0A7V0Z665</accession>
<dbReference type="InterPro" id="IPR012657">
    <property type="entry name" value="23S_rRNA-intervening_sequence"/>
</dbReference>
<evidence type="ECO:0000313" key="1">
    <source>
        <dbReference type="EMBL" id="HDY59397.1"/>
    </source>
</evidence>
<proteinExistence type="predicted"/>
<dbReference type="InterPro" id="IPR036583">
    <property type="entry name" value="23S_rRNA_IVS_sf"/>
</dbReference>
<protein>
    <submittedName>
        <fullName evidence="1">Four helix bundle protein</fullName>
    </submittedName>
</protein>
<reference evidence="1" key="1">
    <citation type="journal article" date="2020" name="mSystems">
        <title>Genome- and Community-Level Interaction Insights into Carbon Utilization and Element Cycling Functions of Hydrothermarchaeota in Hydrothermal Sediment.</title>
        <authorList>
            <person name="Zhou Z."/>
            <person name="Liu Y."/>
            <person name="Xu W."/>
            <person name="Pan J."/>
            <person name="Luo Z.H."/>
            <person name="Li M."/>
        </authorList>
    </citation>
    <scope>NUCLEOTIDE SEQUENCE [LARGE SCALE GENOMIC DNA]</scope>
    <source>
        <strain evidence="1">SpSt-258</strain>
    </source>
</reference>
<gene>
    <name evidence="1" type="ORF">ENP86_07595</name>
</gene>